<proteinExistence type="predicted"/>
<accession>A0ABV6N9D0</accession>
<organism evidence="2 3">
    <name type="scientific">Kutzneria chonburiensis</name>
    <dbReference type="NCBI Taxonomy" id="1483604"/>
    <lineage>
        <taxon>Bacteria</taxon>
        <taxon>Bacillati</taxon>
        <taxon>Actinomycetota</taxon>
        <taxon>Actinomycetes</taxon>
        <taxon>Pseudonocardiales</taxon>
        <taxon>Pseudonocardiaceae</taxon>
        <taxon>Kutzneria</taxon>
    </lineage>
</organism>
<evidence type="ECO:0000313" key="3">
    <source>
        <dbReference type="Proteomes" id="UP001589810"/>
    </source>
</evidence>
<comment type="caution">
    <text evidence="2">The sequence shown here is derived from an EMBL/GenBank/DDBJ whole genome shotgun (WGS) entry which is preliminary data.</text>
</comment>
<name>A0ABV6N9D0_9PSEU</name>
<reference evidence="2 3" key="1">
    <citation type="submission" date="2024-09" db="EMBL/GenBank/DDBJ databases">
        <authorList>
            <person name="Sun Q."/>
            <person name="Mori K."/>
        </authorList>
    </citation>
    <scope>NUCLEOTIDE SEQUENCE [LARGE SCALE GENOMIC DNA]</scope>
    <source>
        <strain evidence="2 3">TBRC 1432</strain>
    </source>
</reference>
<gene>
    <name evidence="2" type="ORF">ACFFH7_47430</name>
</gene>
<dbReference type="EMBL" id="JBHLUD010000021">
    <property type="protein sequence ID" value="MFC0549213.1"/>
    <property type="molecule type" value="Genomic_DNA"/>
</dbReference>
<dbReference type="RefSeq" id="WP_273936235.1">
    <property type="nucleotide sequence ID" value="NZ_CP097263.1"/>
</dbReference>
<feature type="compositionally biased region" description="Basic and acidic residues" evidence="1">
    <location>
        <begin position="13"/>
        <end position="29"/>
    </location>
</feature>
<evidence type="ECO:0000256" key="1">
    <source>
        <dbReference type="SAM" id="MobiDB-lite"/>
    </source>
</evidence>
<protein>
    <submittedName>
        <fullName evidence="2">Uncharacterized protein</fullName>
    </submittedName>
</protein>
<sequence>MPLPSLGRKKDGRHREPAREQQEAAPDHELENYLAALSPEGDVETTGSGRRFGNAQVYQLRLSLTANEQLRELAAMHQTSPLALAQEWITQRLAWESQNNQQNHY</sequence>
<evidence type="ECO:0000313" key="2">
    <source>
        <dbReference type="EMBL" id="MFC0549213.1"/>
    </source>
</evidence>
<feature type="region of interest" description="Disordered" evidence="1">
    <location>
        <begin position="1"/>
        <end position="29"/>
    </location>
</feature>
<keyword evidence="3" id="KW-1185">Reference proteome</keyword>
<dbReference type="Proteomes" id="UP001589810">
    <property type="component" value="Unassembled WGS sequence"/>
</dbReference>